<evidence type="ECO:0000259" key="2">
    <source>
        <dbReference type="Pfam" id="PF16033"/>
    </source>
</evidence>
<accession>A0AAN8WPK4</accession>
<dbReference type="PANTHER" id="PTHR21177">
    <property type="entry name" value="IP06524P-RELATED"/>
    <property type="match status" value="1"/>
</dbReference>
<organism evidence="3 4">
    <name type="scientific">Halocaridina rubra</name>
    <name type="common">Hawaiian red shrimp</name>
    <dbReference type="NCBI Taxonomy" id="373956"/>
    <lineage>
        <taxon>Eukaryota</taxon>
        <taxon>Metazoa</taxon>
        <taxon>Ecdysozoa</taxon>
        <taxon>Arthropoda</taxon>
        <taxon>Crustacea</taxon>
        <taxon>Multicrustacea</taxon>
        <taxon>Malacostraca</taxon>
        <taxon>Eumalacostraca</taxon>
        <taxon>Eucarida</taxon>
        <taxon>Decapoda</taxon>
        <taxon>Pleocyemata</taxon>
        <taxon>Caridea</taxon>
        <taxon>Atyoidea</taxon>
        <taxon>Atyidae</taxon>
        <taxon>Halocaridina</taxon>
    </lineage>
</organism>
<feature type="compositionally biased region" description="Low complexity" evidence="1">
    <location>
        <begin position="633"/>
        <end position="647"/>
    </location>
</feature>
<dbReference type="InterPro" id="IPR031993">
    <property type="entry name" value="DUF4789"/>
</dbReference>
<feature type="region of interest" description="Disordered" evidence="1">
    <location>
        <begin position="558"/>
        <end position="583"/>
    </location>
</feature>
<feature type="compositionally biased region" description="Low complexity" evidence="1">
    <location>
        <begin position="568"/>
        <end position="581"/>
    </location>
</feature>
<name>A0AAN8WPK4_HALRR</name>
<gene>
    <name evidence="3" type="ORF">SK128_026229</name>
</gene>
<dbReference type="InterPro" id="IPR009030">
    <property type="entry name" value="Growth_fac_rcpt_cys_sf"/>
</dbReference>
<feature type="region of interest" description="Disordered" evidence="1">
    <location>
        <begin position="925"/>
        <end position="969"/>
    </location>
</feature>
<dbReference type="Pfam" id="PF16033">
    <property type="entry name" value="DUF4789"/>
    <property type="match status" value="1"/>
</dbReference>
<dbReference type="PANTHER" id="PTHR21177:SF7">
    <property type="entry name" value="GH11627P"/>
    <property type="match status" value="1"/>
</dbReference>
<dbReference type="AlphaFoldDB" id="A0AAN8WPK4"/>
<proteinExistence type="predicted"/>
<feature type="region of interest" description="Disordered" evidence="1">
    <location>
        <begin position="699"/>
        <end position="891"/>
    </location>
</feature>
<comment type="caution">
    <text evidence="3">The sequence shown here is derived from an EMBL/GenBank/DDBJ whole genome shotgun (WGS) entry which is preliminary data.</text>
</comment>
<reference evidence="3 4" key="1">
    <citation type="submission" date="2023-11" db="EMBL/GenBank/DDBJ databases">
        <title>Halocaridina rubra genome assembly.</title>
        <authorList>
            <person name="Smith C."/>
        </authorList>
    </citation>
    <scope>NUCLEOTIDE SEQUENCE [LARGE SCALE GENOMIC DNA]</scope>
    <source>
        <strain evidence="3">EP-1</strain>
        <tissue evidence="3">Whole</tissue>
    </source>
</reference>
<sequence length="969" mass="107606">MPGPPPLMQASAVAAVSASVSGGGMAPPPPYLTPPLHDILTHPSILTQNPEALLHYTFPSEADTLAYVDALKHSDLSDWRSLQEVAARAGGGSCSGAVTTSVLTALYLLGLFNLCAASPASCCVPPASSRRRRRRTVDATLPPLLNNLQHNLSSLSLEQFQDLPHVTTEDGGRIPLHISVVDQVRKLWDSNPRLLSSVSCSTATQSVRSSFISLSGVASGIILAYSVAQLTQCYPDHTPDKHIPPKIWFFPIPNKMEPAIYPVPIIPSEIPVKGDDEDDDGCERSEVPLGPDKCAPLLSSEFCPYKHWVLLNKETGMGECVPRLCSDNFVYVESDQMCHDINEPGICPGNRRLYLTASGNAVCDCPEGMFPGPQDICYYLHESAYCYKDSVLQFNKPSKTLICKLDPCGHVNENLWPDDLPYAPNSKDGYCYQFNEQGPCKKGQRFGFDTDELEATCVSLEEAGLVRPRRSYMFQQITYPATQDHQYPHYQVSYIIMNGTTWDLEVKGIGRNRRDTSSRSRASSSRIFHSEKVVPFIDTREMPRNLYPFLKPRIPRWVTNKRNRRGSSRSSQRNSNSQSHRGGLELIHKSGNQSEANQHTDLDNKVANDDEDEPAISIHISMTPLVSGNTQDSLQSSRRSSKRNSQQNGKNKKDNVFEIEPEGNDNTDVITGQLETNQESGKMLPRTTLEKLDSREVIKVEQSGDSEPIIVRQTPPSHQETKGRGKKKERRRNRNSRRRGRKKKDRNRDRGRRRRKKRPNKGKNATKADRKRKNPKLPFRVPTVMPPTDAVAGMTPTNTRDSVPGAEESEESSRSEASDNERKNIRGSDSSGSASSTKVEQGGGTVITKPHRISATDTGDSGTGDDDSEEKENQQTSSSESSLPKYLRHRGRRQLVEGGGIIQAPLLSACKPGAKRDYNYKCRPKFIPQERDRRGARNTASNEAAPRQPRISCPEGTRLDPRGKCQQVS</sequence>
<evidence type="ECO:0000313" key="4">
    <source>
        <dbReference type="Proteomes" id="UP001381693"/>
    </source>
</evidence>
<evidence type="ECO:0000256" key="1">
    <source>
        <dbReference type="SAM" id="MobiDB-lite"/>
    </source>
</evidence>
<feature type="compositionally biased region" description="Basic residues" evidence="1">
    <location>
        <begin position="724"/>
        <end position="761"/>
    </location>
</feature>
<protein>
    <recommendedName>
        <fullName evidence="2">DUF4789 domain-containing protein</fullName>
    </recommendedName>
</protein>
<feature type="compositionally biased region" description="Low complexity" evidence="1">
    <location>
        <begin position="827"/>
        <end position="836"/>
    </location>
</feature>
<evidence type="ECO:0000313" key="3">
    <source>
        <dbReference type="EMBL" id="KAK7069852.1"/>
    </source>
</evidence>
<keyword evidence="4" id="KW-1185">Reference proteome</keyword>
<feature type="compositionally biased region" description="Basic and acidic residues" evidence="1">
    <location>
        <begin position="811"/>
        <end position="826"/>
    </location>
</feature>
<dbReference type="Proteomes" id="UP001381693">
    <property type="component" value="Unassembled WGS sequence"/>
</dbReference>
<dbReference type="EMBL" id="JAXCGZ010015750">
    <property type="protein sequence ID" value="KAK7069852.1"/>
    <property type="molecule type" value="Genomic_DNA"/>
</dbReference>
<feature type="domain" description="DUF4789" evidence="2">
    <location>
        <begin position="347"/>
        <end position="410"/>
    </location>
</feature>
<dbReference type="SUPFAM" id="SSF57184">
    <property type="entry name" value="Growth factor receptor domain"/>
    <property type="match status" value="1"/>
</dbReference>
<feature type="region of interest" description="Disordered" evidence="1">
    <location>
        <begin position="619"/>
        <end position="670"/>
    </location>
</feature>